<evidence type="ECO:0000313" key="8">
    <source>
        <dbReference type="EMBL" id="OGY42248.1"/>
    </source>
</evidence>
<proteinExistence type="predicted"/>
<evidence type="ECO:0000256" key="5">
    <source>
        <dbReference type="ARBA" id="ARBA00023136"/>
    </source>
</evidence>
<organism evidence="8 9">
    <name type="scientific">Candidatus Buchananbacteria bacterium RBG_13_36_9</name>
    <dbReference type="NCBI Taxonomy" id="1797530"/>
    <lineage>
        <taxon>Bacteria</taxon>
        <taxon>Candidatus Buchananiibacteriota</taxon>
    </lineage>
</organism>
<evidence type="ECO:0000313" key="9">
    <source>
        <dbReference type="Proteomes" id="UP000176498"/>
    </source>
</evidence>
<feature type="transmembrane region" description="Helical" evidence="6">
    <location>
        <begin position="177"/>
        <end position="197"/>
    </location>
</feature>
<keyword evidence="2" id="KW-1003">Cell membrane</keyword>
<dbReference type="InterPro" id="IPR050445">
    <property type="entry name" value="Bact_polysacc_biosynth/exp"/>
</dbReference>
<protein>
    <recommendedName>
        <fullName evidence="7">Polysaccharide chain length determinant N-terminal domain-containing protein</fullName>
    </recommendedName>
</protein>
<feature type="domain" description="Polysaccharide chain length determinant N-terminal" evidence="7">
    <location>
        <begin position="8"/>
        <end position="90"/>
    </location>
</feature>
<keyword evidence="5 6" id="KW-0472">Membrane</keyword>
<dbReference type="PANTHER" id="PTHR32309:SF13">
    <property type="entry name" value="FERRIC ENTEROBACTIN TRANSPORT PROTEIN FEPE"/>
    <property type="match status" value="1"/>
</dbReference>
<dbReference type="AlphaFoldDB" id="A0A1G1XQG2"/>
<sequence length="267" mass="30330">MKNLQYSKILKENWEIIALLTGLAIVIALIISLVQPFQYAASTKILIIQKQEQNLDAYTATKSAERIGKNLADIIFTSSFYNEVIESNSNITNRFPLDARERRKIWKKNIEANVIPESGILEIDVYDTDRNFATQLVRTISYVLVDKGSEYHGGGSGVEIKIVDDVLLSKYPMRPNIILNLVLALVIGLLFGSYAVILSESRKLNKVQNWMHDYDTEIYSPEYNLGNYEASLALQAKSIGFDINNQKENAKNSVRDTRIVTMHDHLR</sequence>
<dbReference type="Proteomes" id="UP000176498">
    <property type="component" value="Unassembled WGS sequence"/>
</dbReference>
<name>A0A1G1XQG2_9BACT</name>
<dbReference type="GO" id="GO:0004713">
    <property type="term" value="F:protein tyrosine kinase activity"/>
    <property type="evidence" value="ECO:0007669"/>
    <property type="project" value="TreeGrafter"/>
</dbReference>
<comment type="subcellular location">
    <subcellularLocation>
        <location evidence="1">Cell membrane</location>
        <topology evidence="1">Multi-pass membrane protein</topology>
    </subcellularLocation>
</comment>
<dbReference type="Pfam" id="PF02706">
    <property type="entry name" value="Wzz"/>
    <property type="match status" value="1"/>
</dbReference>
<gene>
    <name evidence="8" type="ORF">A2Y82_00505</name>
</gene>
<dbReference type="PANTHER" id="PTHR32309">
    <property type="entry name" value="TYROSINE-PROTEIN KINASE"/>
    <property type="match status" value="1"/>
</dbReference>
<dbReference type="GO" id="GO:0005886">
    <property type="term" value="C:plasma membrane"/>
    <property type="evidence" value="ECO:0007669"/>
    <property type="project" value="UniProtKB-SubCell"/>
</dbReference>
<evidence type="ECO:0000256" key="3">
    <source>
        <dbReference type="ARBA" id="ARBA00022692"/>
    </source>
</evidence>
<evidence type="ECO:0000256" key="6">
    <source>
        <dbReference type="SAM" id="Phobius"/>
    </source>
</evidence>
<keyword evidence="3 6" id="KW-0812">Transmembrane</keyword>
<dbReference type="EMBL" id="MHHZ01000006">
    <property type="protein sequence ID" value="OGY42248.1"/>
    <property type="molecule type" value="Genomic_DNA"/>
</dbReference>
<evidence type="ECO:0000259" key="7">
    <source>
        <dbReference type="Pfam" id="PF02706"/>
    </source>
</evidence>
<reference evidence="8 9" key="1">
    <citation type="journal article" date="2016" name="Nat. Commun.">
        <title>Thousands of microbial genomes shed light on interconnected biogeochemical processes in an aquifer system.</title>
        <authorList>
            <person name="Anantharaman K."/>
            <person name="Brown C.T."/>
            <person name="Hug L.A."/>
            <person name="Sharon I."/>
            <person name="Castelle C.J."/>
            <person name="Probst A.J."/>
            <person name="Thomas B.C."/>
            <person name="Singh A."/>
            <person name="Wilkins M.J."/>
            <person name="Karaoz U."/>
            <person name="Brodie E.L."/>
            <person name="Williams K.H."/>
            <person name="Hubbard S.S."/>
            <person name="Banfield J.F."/>
        </authorList>
    </citation>
    <scope>NUCLEOTIDE SEQUENCE [LARGE SCALE GENOMIC DNA]</scope>
</reference>
<accession>A0A1G1XQG2</accession>
<keyword evidence="4 6" id="KW-1133">Transmembrane helix</keyword>
<feature type="transmembrane region" description="Helical" evidence="6">
    <location>
        <begin position="16"/>
        <end position="34"/>
    </location>
</feature>
<evidence type="ECO:0000256" key="1">
    <source>
        <dbReference type="ARBA" id="ARBA00004651"/>
    </source>
</evidence>
<comment type="caution">
    <text evidence="8">The sequence shown here is derived from an EMBL/GenBank/DDBJ whole genome shotgun (WGS) entry which is preliminary data.</text>
</comment>
<dbReference type="InterPro" id="IPR003856">
    <property type="entry name" value="LPS_length_determ_N"/>
</dbReference>
<evidence type="ECO:0000256" key="4">
    <source>
        <dbReference type="ARBA" id="ARBA00022989"/>
    </source>
</evidence>
<evidence type="ECO:0000256" key="2">
    <source>
        <dbReference type="ARBA" id="ARBA00022475"/>
    </source>
</evidence>